<protein>
    <submittedName>
        <fullName evidence="1">DinB family protein</fullName>
    </submittedName>
</protein>
<dbReference type="Proteomes" id="UP001382727">
    <property type="component" value="Chromosome"/>
</dbReference>
<dbReference type="Gene3D" id="1.20.120.450">
    <property type="entry name" value="dinb family like domain"/>
    <property type="match status" value="1"/>
</dbReference>
<sequence length="180" mass="20784">MTLDLDEHGRPEPPLAGNEWETLTGFLDYQRATFEWKSANLTSAQLARRLPPTSMTMGGLMKHLAYVEDDWFGRWLQDEPRREPWASVDWTADPDWDWHSARFDDPDATRALWQEAVIRARTAAESAFKAGGLDYKMRRTWPDGRAPSLRWVITHMIEEYARHNGHADLLRESVDGTTGE</sequence>
<dbReference type="Pfam" id="PF04978">
    <property type="entry name" value="MST"/>
    <property type="match status" value="1"/>
</dbReference>
<accession>A0ABZ2MIF5</accession>
<organism evidence="1 2">
    <name type="scientific">Janibacter alittae</name>
    <dbReference type="NCBI Taxonomy" id="3115209"/>
    <lineage>
        <taxon>Bacteria</taxon>
        <taxon>Bacillati</taxon>
        <taxon>Actinomycetota</taxon>
        <taxon>Actinomycetes</taxon>
        <taxon>Micrococcales</taxon>
        <taxon>Intrasporangiaceae</taxon>
        <taxon>Janibacter</taxon>
    </lineage>
</organism>
<evidence type="ECO:0000313" key="1">
    <source>
        <dbReference type="EMBL" id="WXB76847.1"/>
    </source>
</evidence>
<dbReference type="RefSeq" id="WP_338750209.1">
    <property type="nucleotide sequence ID" value="NZ_CP144913.1"/>
</dbReference>
<evidence type="ECO:0000313" key="2">
    <source>
        <dbReference type="Proteomes" id="UP001382727"/>
    </source>
</evidence>
<dbReference type="SUPFAM" id="SSF109854">
    <property type="entry name" value="DinB/YfiT-like putative metalloenzymes"/>
    <property type="match status" value="1"/>
</dbReference>
<name>A0ABZ2MIF5_9MICO</name>
<dbReference type="InterPro" id="IPR007061">
    <property type="entry name" value="MST-like"/>
</dbReference>
<proteinExistence type="predicted"/>
<keyword evidence="2" id="KW-1185">Reference proteome</keyword>
<dbReference type="EMBL" id="CP144913">
    <property type="protein sequence ID" value="WXB76847.1"/>
    <property type="molecule type" value="Genomic_DNA"/>
</dbReference>
<reference evidence="1 2" key="1">
    <citation type="submission" date="2024-02" db="EMBL/GenBank/DDBJ databases">
        <title>Janibacter sp. nov., isolated from gut of marine sandworm.</title>
        <authorList>
            <person name="Kim B."/>
            <person name="Jun M.O."/>
            <person name="Shin N.-R."/>
        </authorList>
    </citation>
    <scope>NUCLEOTIDE SEQUENCE [LARGE SCALE GENOMIC DNA]</scope>
    <source>
        <strain evidence="1 2">A1S7</strain>
    </source>
</reference>
<dbReference type="InterPro" id="IPR034660">
    <property type="entry name" value="DinB/YfiT-like"/>
</dbReference>
<gene>
    <name evidence="1" type="ORF">V1351_01965</name>
</gene>